<dbReference type="Pfam" id="PF14100">
    <property type="entry name" value="DUF6807"/>
    <property type="match status" value="1"/>
</dbReference>
<protein>
    <submittedName>
        <fullName evidence="2">Uncharacterized protein</fullName>
    </submittedName>
</protein>
<sequence>MSNVPRNDPPVSDASLSRRTFLKASALTTGIGRRRPEQTASEAAPKPVKGAEQLTAYQLGPHIWVRWNNELLTSYRAHPTQKYPYMYPLAGPLSGKPLTTETSLPYPHHRSLLFACDRVNGANYWQGDLAAGQIVSTGPKLGTVSPASVEILDQSEWKQGAGPVVMKDERKIVVSVPTENLRTIDWTIQWTAVEDVTVVKTNHSLFAIRAARDITPWGGGTLINSNGESGEKATFGKVANWCGYHGLRQSPDGSPSKDGSVEGIAVFDHPQNPWSPCPWFTRDYGFISPTPMNFLKTPWKLPAGKSVQLVYRVVLHAGTPEQAGLDDLHKAWAQ</sequence>
<feature type="region of interest" description="Disordered" evidence="1">
    <location>
        <begin position="27"/>
        <end position="48"/>
    </location>
</feature>
<name>A9LGV5_9BACT</name>
<evidence type="ECO:0000313" key="2">
    <source>
        <dbReference type="EMBL" id="ABX10626.1"/>
    </source>
</evidence>
<dbReference type="InterPro" id="IPR006311">
    <property type="entry name" value="TAT_signal"/>
</dbReference>
<reference evidence="2" key="1">
    <citation type="journal article" date="2007" name="ISME J.">
        <title>Fosmids of novel marine Planctomycetes from the Namibian and Oregon coast upwelling systems and their cross-comparison with planctomycete genomes.</title>
        <authorList>
            <person name="Woebken D."/>
            <person name="Teeling H."/>
            <person name="Wecker P."/>
            <person name="Dumitriu A."/>
            <person name="Kostadinov I."/>
            <person name="DeLong E.F."/>
            <person name="Amann R."/>
            <person name="Gloeckner F.O."/>
        </authorList>
    </citation>
    <scope>NUCLEOTIDE SEQUENCE</scope>
</reference>
<organism evidence="2">
    <name type="scientific">uncultured planctomycete 3FN</name>
    <dbReference type="NCBI Taxonomy" id="455066"/>
    <lineage>
        <taxon>Bacteria</taxon>
        <taxon>Pseudomonadati</taxon>
        <taxon>Planctomycetota</taxon>
        <taxon>Planctomycetia</taxon>
        <taxon>Planctomycetales</taxon>
        <taxon>environmental samples</taxon>
    </lineage>
</organism>
<dbReference type="PROSITE" id="PS51318">
    <property type="entry name" value="TAT"/>
    <property type="match status" value="1"/>
</dbReference>
<dbReference type="EMBL" id="EF591886">
    <property type="protein sequence ID" value="ABX10626.1"/>
    <property type="molecule type" value="Genomic_DNA"/>
</dbReference>
<dbReference type="InterPro" id="IPR029475">
    <property type="entry name" value="DUF6807"/>
</dbReference>
<gene>
    <name evidence="2" type="ORF">3FN_1</name>
</gene>
<proteinExistence type="predicted"/>
<dbReference type="AlphaFoldDB" id="A9LGV5"/>
<accession>A9LGV5</accession>
<evidence type="ECO:0000256" key="1">
    <source>
        <dbReference type="SAM" id="MobiDB-lite"/>
    </source>
</evidence>